<feature type="region of interest" description="Disordered" evidence="1">
    <location>
        <begin position="296"/>
        <end position="318"/>
    </location>
</feature>
<reference evidence="2" key="1">
    <citation type="journal article" date="2021" name="Nat. Commun.">
        <title>Genetic determinants of endophytism in the Arabidopsis root mycobiome.</title>
        <authorList>
            <person name="Mesny F."/>
            <person name="Miyauchi S."/>
            <person name="Thiergart T."/>
            <person name="Pickel B."/>
            <person name="Atanasova L."/>
            <person name="Karlsson M."/>
            <person name="Huettel B."/>
            <person name="Barry K.W."/>
            <person name="Haridas S."/>
            <person name="Chen C."/>
            <person name="Bauer D."/>
            <person name="Andreopoulos W."/>
            <person name="Pangilinan J."/>
            <person name="LaButti K."/>
            <person name="Riley R."/>
            <person name="Lipzen A."/>
            <person name="Clum A."/>
            <person name="Drula E."/>
            <person name="Henrissat B."/>
            <person name="Kohler A."/>
            <person name="Grigoriev I.V."/>
            <person name="Martin F.M."/>
            <person name="Hacquard S."/>
        </authorList>
    </citation>
    <scope>NUCLEOTIDE SEQUENCE</scope>
    <source>
        <strain evidence="2">MPI-CAGE-AT-0023</strain>
    </source>
</reference>
<accession>A0A9P9FX76</accession>
<comment type="caution">
    <text evidence="2">The sequence shown here is derived from an EMBL/GenBank/DDBJ whole genome shotgun (WGS) entry which is preliminary data.</text>
</comment>
<dbReference type="OrthoDB" id="5033599at2759"/>
<evidence type="ECO:0000313" key="3">
    <source>
        <dbReference type="Proteomes" id="UP000720189"/>
    </source>
</evidence>
<name>A0A9P9FX76_FUSRE</name>
<proteinExistence type="predicted"/>
<sequence length="318" mass="36098">MLQEPAARSGITDIVGIPLPPSQTRRAIISSSCLHVWFAMSWHDILDLLMFLLPLAQRHRRFNDLLLISLPFTQYHAKILNILWTLLPAKTKLTSGYILPWFKLSLEPQNPLLALLYRHSSVRLIFKPDGVLIRVEIKVFRYTVMIWWNLFNIIATIRSFSLYPLIHLSAWTMDGLVRALSLLAFDSWKVKSPTSKQWNPMKVKKKKAKGEKDVINTSDDESLPLHCQANQTGPGIGRASRAISRWSLEVRQLPGYFIKACKRFSVNDKTFPDEHQARRPGVLVNPLTSRGKAHEATYKGLPIPQQDQGSSAGGTITL</sequence>
<organism evidence="2 3">
    <name type="scientific">Fusarium redolens</name>
    <dbReference type="NCBI Taxonomy" id="48865"/>
    <lineage>
        <taxon>Eukaryota</taxon>
        <taxon>Fungi</taxon>
        <taxon>Dikarya</taxon>
        <taxon>Ascomycota</taxon>
        <taxon>Pezizomycotina</taxon>
        <taxon>Sordariomycetes</taxon>
        <taxon>Hypocreomycetidae</taxon>
        <taxon>Hypocreales</taxon>
        <taxon>Nectriaceae</taxon>
        <taxon>Fusarium</taxon>
        <taxon>Fusarium redolens species complex</taxon>
    </lineage>
</organism>
<dbReference type="RefSeq" id="XP_046041344.1">
    <property type="nucleotide sequence ID" value="XM_046185428.1"/>
</dbReference>
<dbReference type="EMBL" id="JAGMUX010000033">
    <property type="protein sequence ID" value="KAH7208441.1"/>
    <property type="molecule type" value="Genomic_DNA"/>
</dbReference>
<evidence type="ECO:0000256" key="1">
    <source>
        <dbReference type="SAM" id="MobiDB-lite"/>
    </source>
</evidence>
<dbReference type="Proteomes" id="UP000720189">
    <property type="component" value="Unassembled WGS sequence"/>
</dbReference>
<gene>
    <name evidence="2" type="ORF">BKA55DRAFT_262173</name>
</gene>
<evidence type="ECO:0000313" key="2">
    <source>
        <dbReference type="EMBL" id="KAH7208441.1"/>
    </source>
</evidence>
<keyword evidence="3" id="KW-1185">Reference proteome</keyword>
<dbReference type="AlphaFoldDB" id="A0A9P9FX76"/>
<feature type="compositionally biased region" description="Polar residues" evidence="1">
    <location>
        <begin position="305"/>
        <end position="318"/>
    </location>
</feature>
<dbReference type="GeneID" id="70215382"/>
<protein>
    <submittedName>
        <fullName evidence="2">Uncharacterized protein</fullName>
    </submittedName>
</protein>